<dbReference type="OrthoDB" id="10050903at2759"/>
<dbReference type="PANTHER" id="PTHR36871:SF1">
    <property type="entry name" value="COILED-COIL DOMAIN-CONTAINING PROTEIN 190"/>
    <property type="match status" value="1"/>
</dbReference>
<name>A0A210PLQ4_MIZYE</name>
<feature type="compositionally biased region" description="Basic and acidic residues" evidence="1">
    <location>
        <begin position="381"/>
        <end position="409"/>
    </location>
</feature>
<proteinExistence type="predicted"/>
<evidence type="ECO:0000313" key="3">
    <source>
        <dbReference type="Proteomes" id="UP000242188"/>
    </source>
</evidence>
<dbReference type="EMBL" id="NEDP02005589">
    <property type="protein sequence ID" value="OWF37413.1"/>
    <property type="molecule type" value="Genomic_DNA"/>
</dbReference>
<protein>
    <submittedName>
        <fullName evidence="2">Uncharacterized protein</fullName>
    </submittedName>
</protein>
<feature type="region of interest" description="Disordered" evidence="1">
    <location>
        <begin position="338"/>
        <end position="409"/>
    </location>
</feature>
<gene>
    <name evidence="2" type="ORF">KP79_PYT04746</name>
</gene>
<keyword evidence="3" id="KW-1185">Reference proteome</keyword>
<reference evidence="2 3" key="1">
    <citation type="journal article" date="2017" name="Nat. Ecol. Evol.">
        <title>Scallop genome provides insights into evolution of bilaterian karyotype and development.</title>
        <authorList>
            <person name="Wang S."/>
            <person name="Zhang J."/>
            <person name="Jiao W."/>
            <person name="Li J."/>
            <person name="Xun X."/>
            <person name="Sun Y."/>
            <person name="Guo X."/>
            <person name="Huan P."/>
            <person name="Dong B."/>
            <person name="Zhang L."/>
            <person name="Hu X."/>
            <person name="Sun X."/>
            <person name="Wang J."/>
            <person name="Zhao C."/>
            <person name="Wang Y."/>
            <person name="Wang D."/>
            <person name="Huang X."/>
            <person name="Wang R."/>
            <person name="Lv J."/>
            <person name="Li Y."/>
            <person name="Zhang Z."/>
            <person name="Liu B."/>
            <person name="Lu W."/>
            <person name="Hui Y."/>
            <person name="Liang J."/>
            <person name="Zhou Z."/>
            <person name="Hou R."/>
            <person name="Li X."/>
            <person name="Liu Y."/>
            <person name="Li H."/>
            <person name="Ning X."/>
            <person name="Lin Y."/>
            <person name="Zhao L."/>
            <person name="Xing Q."/>
            <person name="Dou J."/>
            <person name="Li Y."/>
            <person name="Mao J."/>
            <person name="Guo H."/>
            <person name="Dou H."/>
            <person name="Li T."/>
            <person name="Mu C."/>
            <person name="Jiang W."/>
            <person name="Fu Q."/>
            <person name="Fu X."/>
            <person name="Miao Y."/>
            <person name="Liu J."/>
            <person name="Yu Q."/>
            <person name="Li R."/>
            <person name="Liao H."/>
            <person name="Li X."/>
            <person name="Kong Y."/>
            <person name="Jiang Z."/>
            <person name="Chourrout D."/>
            <person name="Li R."/>
            <person name="Bao Z."/>
        </authorList>
    </citation>
    <scope>NUCLEOTIDE SEQUENCE [LARGE SCALE GENOMIC DNA]</scope>
    <source>
        <strain evidence="2 3">PY_sf001</strain>
    </source>
</reference>
<evidence type="ECO:0000256" key="1">
    <source>
        <dbReference type="SAM" id="MobiDB-lite"/>
    </source>
</evidence>
<accession>A0A210PLQ4</accession>
<dbReference type="AlphaFoldDB" id="A0A210PLQ4"/>
<organism evidence="2 3">
    <name type="scientific">Mizuhopecten yessoensis</name>
    <name type="common">Japanese scallop</name>
    <name type="synonym">Patinopecten yessoensis</name>
    <dbReference type="NCBI Taxonomy" id="6573"/>
    <lineage>
        <taxon>Eukaryota</taxon>
        <taxon>Metazoa</taxon>
        <taxon>Spiralia</taxon>
        <taxon>Lophotrochozoa</taxon>
        <taxon>Mollusca</taxon>
        <taxon>Bivalvia</taxon>
        <taxon>Autobranchia</taxon>
        <taxon>Pteriomorphia</taxon>
        <taxon>Pectinida</taxon>
        <taxon>Pectinoidea</taxon>
        <taxon>Pectinidae</taxon>
        <taxon>Mizuhopecten</taxon>
    </lineage>
</organism>
<sequence length="463" mass="52030">MSGHLLKTYRSQEVARERNKREDRKLNLNLRGKNGPEAVYKLNLEKVNHEQRAIARELGRIRTMGPARATGNLQTLSKEQSMAERQLEKIRQGIHKPTNKTLLTPDKKFHHPVFNFTDIPVQETNTNVATNEMKKSKESMDHVVGLKGQSIDSADGEVDGFMIIKYLGDLHNNTQIYTRTPPPSERGAKSPVYRSSINQIDIDTPRLAFKRLTEIGKIESDQAEQSYSEATRPGIEHEVINSATTIDARSGEARGGVLKEGTTKVHREHKLKAGKHQKEHLNIYTSSLIVPETSLRSSLQSNLSQKNESLDLATLANIDMANVRNKVSKRLTKDYISGQGSALSDPGSNRKQNNRKGTTSAGPEISAGNTNSDISASPGKQEPEDAPRPRPERRMSKQQVDELLRKPVLDPDMYNADGSLKTMFSLPNFDSSYEEAKKARYIRTNEKLERDRELTTKEIFSHN</sequence>
<comment type="caution">
    <text evidence="2">The sequence shown here is derived from an EMBL/GenBank/DDBJ whole genome shotgun (WGS) entry which is preliminary data.</text>
</comment>
<dbReference type="PANTHER" id="PTHR36871">
    <property type="entry name" value="COILED-COIL DOMAIN-CONTAINING PROTEIN 190"/>
    <property type="match status" value="1"/>
</dbReference>
<feature type="region of interest" description="Disordered" evidence="1">
    <location>
        <begin position="1"/>
        <end position="21"/>
    </location>
</feature>
<dbReference type="InterPro" id="IPR031525">
    <property type="entry name" value="CC190"/>
</dbReference>
<feature type="compositionally biased region" description="Polar residues" evidence="1">
    <location>
        <begin position="338"/>
        <end position="375"/>
    </location>
</feature>
<evidence type="ECO:0000313" key="2">
    <source>
        <dbReference type="EMBL" id="OWF37413.1"/>
    </source>
</evidence>
<dbReference type="Proteomes" id="UP000242188">
    <property type="component" value="Unassembled WGS sequence"/>
</dbReference>